<dbReference type="KEGG" id="luo:HHL09_04650"/>
<reference evidence="3 4" key="1">
    <citation type="submission" date="2020-04" db="EMBL/GenBank/DDBJ databases">
        <title>Luteolibacter sp. G-1-1-1 isolated from soil.</title>
        <authorList>
            <person name="Dahal R.H."/>
        </authorList>
    </citation>
    <scope>NUCLEOTIDE SEQUENCE [LARGE SCALE GENOMIC DNA]</scope>
    <source>
        <strain evidence="3 4">G-1-1-1</strain>
    </source>
</reference>
<feature type="signal peptide" evidence="1">
    <location>
        <begin position="1"/>
        <end position="21"/>
    </location>
</feature>
<dbReference type="InterPro" id="IPR046235">
    <property type="entry name" value="DUF6268"/>
</dbReference>
<sequence length="312" mass="34435">MTKSLSLLTASFSFLAGPALAGSPAPITTTTSESSVSEANPLSFFDAFRVSAYGNFGMEFDNSAVELDAYQAELHTFLSKPLTFGDFSLLPTFRYEGTFLRYDGNTPFFPVGDEELHSLELPLYLIHMTQGSPWIYGAWIQPSLSTDFDHIDSDDIFLDLAVGVGYKFSNRLYVGVGAAGFDLFGNESLIPGAGFIWMPTDDIMVRLIGATFVAEWQASQDWKFGIDVRSAGGVWNIDDKNQSRTLDFTSYRAGIHAQRRLVDTWWLEGGAGFTFANEINLRTPDGLGLYESSLGDLDEGVYGYLALRKAVW</sequence>
<accession>A0A858REQ5</accession>
<dbReference type="Pfam" id="PF19783">
    <property type="entry name" value="DUF6268"/>
    <property type="match status" value="1"/>
</dbReference>
<gene>
    <name evidence="3" type="ORF">HHL09_04650</name>
</gene>
<dbReference type="AlphaFoldDB" id="A0A858REQ5"/>
<proteinExistence type="predicted"/>
<keyword evidence="4" id="KW-1185">Reference proteome</keyword>
<dbReference type="EMBL" id="CP051774">
    <property type="protein sequence ID" value="QJE95091.1"/>
    <property type="molecule type" value="Genomic_DNA"/>
</dbReference>
<evidence type="ECO:0000313" key="4">
    <source>
        <dbReference type="Proteomes" id="UP000501812"/>
    </source>
</evidence>
<feature type="domain" description="DUF6268" evidence="2">
    <location>
        <begin position="132"/>
        <end position="282"/>
    </location>
</feature>
<organism evidence="3 4">
    <name type="scientific">Luteolibacter luteus</name>
    <dbReference type="NCBI Taxonomy" id="2728835"/>
    <lineage>
        <taxon>Bacteria</taxon>
        <taxon>Pseudomonadati</taxon>
        <taxon>Verrucomicrobiota</taxon>
        <taxon>Verrucomicrobiia</taxon>
        <taxon>Verrucomicrobiales</taxon>
        <taxon>Verrucomicrobiaceae</taxon>
        <taxon>Luteolibacter</taxon>
    </lineage>
</organism>
<dbReference type="Proteomes" id="UP000501812">
    <property type="component" value="Chromosome"/>
</dbReference>
<keyword evidence="1" id="KW-0732">Signal</keyword>
<evidence type="ECO:0000313" key="3">
    <source>
        <dbReference type="EMBL" id="QJE95091.1"/>
    </source>
</evidence>
<protein>
    <recommendedName>
        <fullName evidence="2">DUF6268 domain-containing protein</fullName>
    </recommendedName>
</protein>
<evidence type="ECO:0000256" key="1">
    <source>
        <dbReference type="SAM" id="SignalP"/>
    </source>
</evidence>
<evidence type="ECO:0000259" key="2">
    <source>
        <dbReference type="Pfam" id="PF19783"/>
    </source>
</evidence>
<feature type="chain" id="PRO_5032441892" description="DUF6268 domain-containing protein" evidence="1">
    <location>
        <begin position="22"/>
        <end position="312"/>
    </location>
</feature>
<dbReference type="RefSeq" id="WP_169453312.1">
    <property type="nucleotide sequence ID" value="NZ_CP051774.1"/>
</dbReference>
<name>A0A858REQ5_9BACT</name>